<organism evidence="2 3">
    <name type="scientific">Dactylosporangium aurantiacum</name>
    <dbReference type="NCBI Taxonomy" id="35754"/>
    <lineage>
        <taxon>Bacteria</taxon>
        <taxon>Bacillati</taxon>
        <taxon>Actinomycetota</taxon>
        <taxon>Actinomycetes</taxon>
        <taxon>Micromonosporales</taxon>
        <taxon>Micromonosporaceae</taxon>
        <taxon>Dactylosporangium</taxon>
    </lineage>
</organism>
<evidence type="ECO:0000313" key="3">
    <source>
        <dbReference type="Proteomes" id="UP001058003"/>
    </source>
</evidence>
<reference evidence="2" key="1">
    <citation type="submission" date="2021-04" db="EMBL/GenBank/DDBJ databases">
        <title>Dactylosporangium aurantiacum NRRL B-8018 full assembly.</title>
        <authorList>
            <person name="Hartkoorn R.C."/>
            <person name="Beaudoing E."/>
            <person name="Hot D."/>
        </authorList>
    </citation>
    <scope>NUCLEOTIDE SEQUENCE</scope>
    <source>
        <strain evidence="2">NRRL B-8018</strain>
    </source>
</reference>
<accession>A0A9Q9MF77</accession>
<dbReference type="KEGG" id="daur:Daura_12515"/>
<proteinExistence type="predicted"/>
<evidence type="ECO:0000256" key="1">
    <source>
        <dbReference type="SAM" id="Phobius"/>
    </source>
</evidence>
<keyword evidence="1" id="KW-0472">Membrane</keyword>
<keyword evidence="1" id="KW-0812">Transmembrane</keyword>
<protein>
    <submittedName>
        <fullName evidence="2">Uncharacterized protein</fullName>
    </submittedName>
</protein>
<dbReference type="AlphaFoldDB" id="A0A9Q9MF77"/>
<evidence type="ECO:0000313" key="2">
    <source>
        <dbReference type="EMBL" id="UWZ56918.1"/>
    </source>
</evidence>
<keyword evidence="1" id="KW-1133">Transmembrane helix</keyword>
<dbReference type="EMBL" id="CP073767">
    <property type="protein sequence ID" value="UWZ56918.1"/>
    <property type="molecule type" value="Genomic_DNA"/>
</dbReference>
<name>A0A9Q9MF77_9ACTN</name>
<dbReference type="Proteomes" id="UP001058003">
    <property type="component" value="Chromosome"/>
</dbReference>
<keyword evidence="3" id="KW-1185">Reference proteome</keyword>
<feature type="transmembrane region" description="Helical" evidence="1">
    <location>
        <begin position="34"/>
        <end position="56"/>
    </location>
</feature>
<dbReference type="RefSeq" id="WP_033365380.1">
    <property type="nucleotide sequence ID" value="NZ_CP073767.1"/>
</dbReference>
<sequence length="79" mass="8140">MTAAVDDAGVEPWGIDKATLHEALRRHRRHATHLAWYLGLGLGGAAALFAAVAVVVERPAGSPAMSPTLLLAACTLLAA</sequence>
<gene>
    <name evidence="2" type="ORF">Daura_12515</name>
</gene>